<evidence type="ECO:0000256" key="1">
    <source>
        <dbReference type="ARBA" id="ARBA00004141"/>
    </source>
</evidence>
<organism evidence="13 14">
    <name type="scientific">Discostella pseudostelligera</name>
    <dbReference type="NCBI Taxonomy" id="259834"/>
    <lineage>
        <taxon>Eukaryota</taxon>
        <taxon>Sar</taxon>
        <taxon>Stramenopiles</taxon>
        <taxon>Ochrophyta</taxon>
        <taxon>Bacillariophyta</taxon>
        <taxon>Coscinodiscophyceae</taxon>
        <taxon>Thalassiosirophycidae</taxon>
        <taxon>Stephanodiscales</taxon>
        <taxon>Stephanodiscaceae</taxon>
        <taxon>Discostella</taxon>
    </lineage>
</organism>
<gene>
    <name evidence="13" type="ORF">ACHAWU_006580</name>
</gene>
<dbReference type="InterPro" id="IPR021825">
    <property type="entry name" value="RETICULATA-related"/>
</dbReference>
<evidence type="ECO:0000256" key="7">
    <source>
        <dbReference type="ARBA" id="ARBA00022946"/>
    </source>
</evidence>
<dbReference type="EMBL" id="JALLBG020000194">
    <property type="protein sequence ID" value="KAL3760032.1"/>
    <property type="molecule type" value="Genomic_DNA"/>
</dbReference>
<dbReference type="AlphaFoldDB" id="A0ABD3M8U4"/>
<sequence>MKFYATNFRLATLLLVTMFLLEQCQCCHALHRRPPPSYVHFVTPTFLTHFHHSNFVDRKLTFQTRLSSTDDIIYHNEWDDDAASQAILSGQGDIFFIGRLPPRGGGGKDIPNNSIKSIASYFSTIHPTNILQSIKCGYAHRMAADPSFLSKSILEIILAATTQYMAEVGRRGKNRILPEFDFVFAGVLTAVCGKYFSMWRVARTVDAHAKSSENIGRTNTDSTTSKTTTNNWREKVPTNAFQPTLFDGYTPPTLSSRFLAFLLPMPQLFRAGVIASTIGYGLTSILIRLRAFLVPNYVVATEPVSVVLAAVYTGLFMAFVSNIRYQILQGIIEPFLLSMTEVLSNKIGSWVTVFGKVAVLLVRYANGVLGSWIAIGGMRAVGLQKLKTG</sequence>
<evidence type="ECO:0000256" key="2">
    <source>
        <dbReference type="ARBA" id="ARBA00004229"/>
    </source>
</evidence>
<dbReference type="Proteomes" id="UP001530293">
    <property type="component" value="Unassembled WGS sequence"/>
</dbReference>
<keyword evidence="4" id="KW-0150">Chloroplast</keyword>
<comment type="similarity">
    <text evidence="3">Belongs to the RETICULATA family.</text>
</comment>
<name>A0ABD3M8U4_9STRA</name>
<keyword evidence="6 11" id="KW-0812">Transmembrane</keyword>
<keyword evidence="5" id="KW-0934">Plastid</keyword>
<proteinExistence type="inferred from homology"/>
<feature type="chain" id="PRO_5044839374" evidence="12">
    <location>
        <begin position="27"/>
        <end position="389"/>
    </location>
</feature>
<keyword evidence="12" id="KW-0732">Signal</keyword>
<evidence type="ECO:0000256" key="11">
    <source>
        <dbReference type="SAM" id="Phobius"/>
    </source>
</evidence>
<evidence type="ECO:0000256" key="4">
    <source>
        <dbReference type="ARBA" id="ARBA00022528"/>
    </source>
</evidence>
<evidence type="ECO:0000256" key="5">
    <source>
        <dbReference type="ARBA" id="ARBA00022640"/>
    </source>
</evidence>
<feature type="region of interest" description="Disordered" evidence="10">
    <location>
        <begin position="210"/>
        <end position="230"/>
    </location>
</feature>
<evidence type="ECO:0000313" key="13">
    <source>
        <dbReference type="EMBL" id="KAL3760032.1"/>
    </source>
</evidence>
<evidence type="ECO:0000256" key="3">
    <source>
        <dbReference type="ARBA" id="ARBA00010793"/>
    </source>
</evidence>
<keyword evidence="14" id="KW-1185">Reference proteome</keyword>
<dbReference type="Pfam" id="PF11891">
    <property type="entry name" value="RETICULATA-like"/>
    <property type="match status" value="1"/>
</dbReference>
<feature type="transmembrane region" description="Helical" evidence="11">
    <location>
        <begin position="307"/>
        <end position="327"/>
    </location>
</feature>
<dbReference type="PANTHER" id="PTHR31620">
    <property type="entry name" value="PROTEIN RETICULATA-RELATED 2, CHLOROPLASTIC-RELATED"/>
    <property type="match status" value="1"/>
</dbReference>
<evidence type="ECO:0000256" key="10">
    <source>
        <dbReference type="SAM" id="MobiDB-lite"/>
    </source>
</evidence>
<feature type="compositionally biased region" description="Low complexity" evidence="10">
    <location>
        <begin position="218"/>
        <end position="230"/>
    </location>
</feature>
<evidence type="ECO:0000256" key="9">
    <source>
        <dbReference type="ARBA" id="ARBA00023136"/>
    </source>
</evidence>
<keyword evidence="9 11" id="KW-0472">Membrane</keyword>
<dbReference type="PANTHER" id="PTHR31620:SF15">
    <property type="entry name" value="PROTEIN RETICULATA-RELATED 2, CHLOROPLASTIC-RELATED"/>
    <property type="match status" value="1"/>
</dbReference>
<evidence type="ECO:0000256" key="8">
    <source>
        <dbReference type="ARBA" id="ARBA00022989"/>
    </source>
</evidence>
<dbReference type="GO" id="GO:0009507">
    <property type="term" value="C:chloroplast"/>
    <property type="evidence" value="ECO:0007669"/>
    <property type="project" value="UniProtKB-SubCell"/>
</dbReference>
<evidence type="ECO:0000313" key="14">
    <source>
        <dbReference type="Proteomes" id="UP001530293"/>
    </source>
</evidence>
<comment type="subcellular location">
    <subcellularLocation>
        <location evidence="1">Membrane</location>
        <topology evidence="1">Multi-pass membrane protein</topology>
    </subcellularLocation>
    <subcellularLocation>
        <location evidence="2">Plastid</location>
        <location evidence="2">Chloroplast</location>
    </subcellularLocation>
</comment>
<comment type="caution">
    <text evidence="13">The sequence shown here is derived from an EMBL/GenBank/DDBJ whole genome shotgun (WGS) entry which is preliminary data.</text>
</comment>
<feature type="signal peptide" evidence="12">
    <location>
        <begin position="1"/>
        <end position="26"/>
    </location>
</feature>
<feature type="transmembrane region" description="Helical" evidence="11">
    <location>
        <begin position="347"/>
        <end position="375"/>
    </location>
</feature>
<dbReference type="GO" id="GO:0016020">
    <property type="term" value="C:membrane"/>
    <property type="evidence" value="ECO:0007669"/>
    <property type="project" value="UniProtKB-SubCell"/>
</dbReference>
<feature type="transmembrane region" description="Helical" evidence="11">
    <location>
        <begin position="268"/>
        <end position="287"/>
    </location>
</feature>
<reference evidence="13 14" key="1">
    <citation type="submission" date="2024-10" db="EMBL/GenBank/DDBJ databases">
        <title>Updated reference genomes for cyclostephanoid diatoms.</title>
        <authorList>
            <person name="Roberts W.R."/>
            <person name="Alverson A.J."/>
        </authorList>
    </citation>
    <scope>NUCLEOTIDE SEQUENCE [LARGE SCALE GENOMIC DNA]</scope>
    <source>
        <strain evidence="13 14">AJA232-27</strain>
    </source>
</reference>
<evidence type="ECO:0000256" key="6">
    <source>
        <dbReference type="ARBA" id="ARBA00022692"/>
    </source>
</evidence>
<evidence type="ECO:0000256" key="12">
    <source>
        <dbReference type="SAM" id="SignalP"/>
    </source>
</evidence>
<protein>
    <submittedName>
        <fullName evidence="13">Uncharacterized protein</fullName>
    </submittedName>
</protein>
<keyword evidence="8 11" id="KW-1133">Transmembrane helix</keyword>
<accession>A0ABD3M8U4</accession>
<keyword evidence="7" id="KW-0809">Transit peptide</keyword>